<accession>M5U6P4</accession>
<dbReference type="PATRIC" id="fig|1263870.3.peg.5289"/>
<dbReference type="Proteomes" id="UP000011885">
    <property type="component" value="Unassembled WGS sequence"/>
</dbReference>
<organism evidence="1 2">
    <name type="scientific">Rhodopirellula sallentina SM41</name>
    <dbReference type="NCBI Taxonomy" id="1263870"/>
    <lineage>
        <taxon>Bacteria</taxon>
        <taxon>Pseudomonadati</taxon>
        <taxon>Planctomycetota</taxon>
        <taxon>Planctomycetia</taxon>
        <taxon>Pirellulales</taxon>
        <taxon>Pirellulaceae</taxon>
        <taxon>Rhodopirellula</taxon>
    </lineage>
</organism>
<dbReference type="RefSeq" id="WP_008684614.1">
    <property type="nucleotide sequence ID" value="NZ_ANOH01000345.1"/>
</dbReference>
<dbReference type="EMBL" id="ANOH01000345">
    <property type="protein sequence ID" value="EMI53546.1"/>
    <property type="molecule type" value="Genomic_DNA"/>
</dbReference>
<comment type="caution">
    <text evidence="1">The sequence shown here is derived from an EMBL/GenBank/DDBJ whole genome shotgun (WGS) entry which is preliminary data.</text>
</comment>
<sequence>MLPDGESMRRSLTVWSETVSDDAKASPLPRAEIDHFRQFYQPSDEHFEGDKHTFVGLFEGEMPGDVGGAGSYERFESQLGSTSLYSERFRGEDDLQASMQKRNEAVDHLVELLHHWAGNEISDPETRERLLVFIDNDLRNDLKNIAAYCWTHAMLSDLDEQQVMQRLVVRVSQYLAERDYVAMQDAPKIFAALNSQDAQQYAEVLHAAMVRKLGLPEGDTIAILGDSERLQSSLRESLRETSLYREELARYRKAHPQSDEDDDVDPLGLLLKYALEATLPRSGSEWGVVKVNLRCGTEPYVTNGSWDDETRSVRWEESIDDANLPALAFAGWSEPNERLQERCFGATVLSGERLAKYVLWYRGLSAAERENWDSFLDDLNPATAPGRIEEFTFPGVEEPSEWPRSLFAEVLSENKQE</sequence>
<keyword evidence="2" id="KW-1185">Reference proteome</keyword>
<evidence type="ECO:0000313" key="1">
    <source>
        <dbReference type="EMBL" id="EMI53546.1"/>
    </source>
</evidence>
<reference evidence="1 2" key="1">
    <citation type="journal article" date="2013" name="Mar. Genomics">
        <title>Expression of sulfatases in Rhodopirellula baltica and the diversity of sulfatases in the genus Rhodopirellula.</title>
        <authorList>
            <person name="Wegner C.E."/>
            <person name="Richter-Heitmann T."/>
            <person name="Klindworth A."/>
            <person name="Klockow C."/>
            <person name="Richter M."/>
            <person name="Achstetter T."/>
            <person name="Glockner F.O."/>
            <person name="Harder J."/>
        </authorList>
    </citation>
    <scope>NUCLEOTIDE SEQUENCE [LARGE SCALE GENOMIC DNA]</scope>
    <source>
        <strain evidence="1 2">SM41</strain>
    </source>
</reference>
<dbReference type="AlphaFoldDB" id="M5U6P4"/>
<evidence type="ECO:0000313" key="2">
    <source>
        <dbReference type="Proteomes" id="UP000011885"/>
    </source>
</evidence>
<name>M5U6P4_9BACT</name>
<protein>
    <submittedName>
        <fullName evidence="1">Uncharacterized protein</fullName>
    </submittedName>
</protein>
<gene>
    <name evidence="1" type="ORF">RSSM_05002</name>
</gene>
<proteinExistence type="predicted"/>